<name>A0A8W8JMA5_MAGGI</name>
<reference evidence="1" key="1">
    <citation type="submission" date="2022-08" db="UniProtKB">
        <authorList>
            <consortium name="EnsemblMetazoa"/>
        </authorList>
    </citation>
    <scope>IDENTIFICATION</scope>
    <source>
        <strain evidence="1">05x7-T-G4-1.051#20</strain>
    </source>
</reference>
<organism evidence="1 2">
    <name type="scientific">Magallana gigas</name>
    <name type="common">Pacific oyster</name>
    <name type="synonym">Crassostrea gigas</name>
    <dbReference type="NCBI Taxonomy" id="29159"/>
    <lineage>
        <taxon>Eukaryota</taxon>
        <taxon>Metazoa</taxon>
        <taxon>Spiralia</taxon>
        <taxon>Lophotrochozoa</taxon>
        <taxon>Mollusca</taxon>
        <taxon>Bivalvia</taxon>
        <taxon>Autobranchia</taxon>
        <taxon>Pteriomorphia</taxon>
        <taxon>Ostreida</taxon>
        <taxon>Ostreoidea</taxon>
        <taxon>Ostreidae</taxon>
        <taxon>Magallana</taxon>
    </lineage>
</organism>
<evidence type="ECO:0000313" key="2">
    <source>
        <dbReference type="Proteomes" id="UP000005408"/>
    </source>
</evidence>
<evidence type="ECO:0000313" key="1">
    <source>
        <dbReference type="EnsemblMetazoa" id="G20031.1:cds"/>
    </source>
</evidence>
<dbReference type="AlphaFoldDB" id="A0A8W8JMA5"/>
<accession>A0A8W8JMA5</accession>
<dbReference type="Proteomes" id="UP000005408">
    <property type="component" value="Unassembled WGS sequence"/>
</dbReference>
<dbReference type="EnsemblMetazoa" id="G20031.1">
    <property type="protein sequence ID" value="G20031.1:cds"/>
    <property type="gene ID" value="G20031"/>
</dbReference>
<proteinExistence type="predicted"/>
<sequence length="138" mass="16039">MRGFRRKKSQSAGLRNSRFHVVTSDAVAIFAQPIRIAEYLSAITSDNKHLFGVVPLRNIQIQYLLMVQTLEKVDVIGENEEVHTIIFNKIHIQQLQVIHVQPRLKNVLMRLGSRHWIGGQLQLKIVLRGYHYLQIHVR</sequence>
<keyword evidence="2" id="KW-1185">Reference proteome</keyword>
<protein>
    <submittedName>
        <fullName evidence="1">Uncharacterized protein</fullName>
    </submittedName>
</protein>